<dbReference type="InterPro" id="IPR011989">
    <property type="entry name" value="ARM-like"/>
</dbReference>
<feature type="domain" description="Importin-7/11-like TPR repeats" evidence="1">
    <location>
        <begin position="1"/>
        <end position="113"/>
    </location>
</feature>
<dbReference type="Pfam" id="PF25758">
    <property type="entry name" value="TPR_IPO11"/>
    <property type="match status" value="1"/>
</dbReference>
<dbReference type="Proteomes" id="UP000694865">
    <property type="component" value="Unplaced"/>
</dbReference>
<evidence type="ECO:0000313" key="2">
    <source>
        <dbReference type="Proteomes" id="UP000694865"/>
    </source>
</evidence>
<reference evidence="3" key="1">
    <citation type="submission" date="2025-08" db="UniProtKB">
        <authorList>
            <consortium name="RefSeq"/>
        </authorList>
    </citation>
    <scope>IDENTIFICATION</scope>
    <source>
        <tissue evidence="3">Testes</tissue>
    </source>
</reference>
<sequence length="115" mass="13336">MVMRVMETILKVFPVEGSEMFRQLLPDILHAVLKGDEYPMVISMYLSVLARIMLQNETFFFSFLDDVARHCEKQSTELLSSLIDMWVEKIDMITQTERRKLSAFALGSLLTVNSR</sequence>
<dbReference type="InterPro" id="IPR058669">
    <property type="entry name" value="TPR_IPO7/11-like"/>
</dbReference>
<proteinExistence type="predicted"/>
<evidence type="ECO:0000313" key="3">
    <source>
        <dbReference type="RefSeq" id="XP_006813649.1"/>
    </source>
</evidence>
<organism evidence="2 3">
    <name type="scientific">Saccoglossus kowalevskii</name>
    <name type="common">Acorn worm</name>
    <dbReference type="NCBI Taxonomy" id="10224"/>
    <lineage>
        <taxon>Eukaryota</taxon>
        <taxon>Metazoa</taxon>
        <taxon>Hemichordata</taxon>
        <taxon>Enteropneusta</taxon>
        <taxon>Harrimaniidae</taxon>
        <taxon>Saccoglossus</taxon>
    </lineage>
</organism>
<dbReference type="GeneID" id="102802336"/>
<evidence type="ECO:0000259" key="1">
    <source>
        <dbReference type="Pfam" id="PF25758"/>
    </source>
</evidence>
<name>A0ABM0M0V8_SACKO</name>
<dbReference type="InterPro" id="IPR016024">
    <property type="entry name" value="ARM-type_fold"/>
</dbReference>
<accession>A0ABM0M0V8</accession>
<keyword evidence="2" id="KW-1185">Reference proteome</keyword>
<dbReference type="RefSeq" id="XP_006813649.1">
    <property type="nucleotide sequence ID" value="XM_006813586.1"/>
</dbReference>
<dbReference type="Gene3D" id="1.25.10.10">
    <property type="entry name" value="Leucine-rich Repeat Variant"/>
    <property type="match status" value="1"/>
</dbReference>
<dbReference type="SUPFAM" id="SSF48371">
    <property type="entry name" value="ARM repeat"/>
    <property type="match status" value="1"/>
</dbReference>
<gene>
    <name evidence="3" type="primary">LOC102802336</name>
</gene>
<protein>
    <submittedName>
        <fullName evidence="3">Importin-11-like</fullName>
    </submittedName>
</protein>